<keyword evidence="2" id="KW-0378">Hydrolase</keyword>
<dbReference type="KEGG" id="pson:JI735_34550"/>
<dbReference type="Gene3D" id="1.10.10.2520">
    <property type="entry name" value="Cell wall hydrolase SleB, domain 1"/>
    <property type="match status" value="1"/>
</dbReference>
<feature type="domain" description="Cell wall hydrolase SleB" evidence="1">
    <location>
        <begin position="35"/>
        <end position="120"/>
    </location>
</feature>
<dbReference type="Pfam" id="PF07486">
    <property type="entry name" value="Hydrolase_2"/>
    <property type="match status" value="1"/>
</dbReference>
<keyword evidence="2" id="KW-0614">Plasmid</keyword>
<sequence>MAIGDALTSRDQLYGRNSVDLLARTLYGETENDSDSRVGVAWVVLNRKNATTGEFRNQNSIEAVVLHKNAFSCFWDSNLAKCLKPNTSSQVWKNCVSVAQNVASLENPFGDKLFYTQIDLFNANSKTENGKLLYKMSGAWVVVTSKTLKGQHMFFNYSNQ</sequence>
<gene>
    <name evidence="2" type="ORF">JI735_34550</name>
</gene>
<dbReference type="AlphaFoldDB" id="A0A974SG09"/>
<name>A0A974SG09_9BACL</name>
<dbReference type="InterPro" id="IPR011105">
    <property type="entry name" value="Cell_wall_hydrolase_SleB"/>
</dbReference>
<dbReference type="Proteomes" id="UP000595841">
    <property type="component" value="Plasmid unnamed1"/>
</dbReference>
<protein>
    <submittedName>
        <fullName evidence="2">Cell wall hydrolase</fullName>
    </submittedName>
</protein>
<proteinExistence type="predicted"/>
<evidence type="ECO:0000313" key="2">
    <source>
        <dbReference type="EMBL" id="QQZ64557.1"/>
    </source>
</evidence>
<organism evidence="2 3">
    <name type="scientific">Paenibacillus sonchi</name>
    <dbReference type="NCBI Taxonomy" id="373687"/>
    <lineage>
        <taxon>Bacteria</taxon>
        <taxon>Bacillati</taxon>
        <taxon>Bacillota</taxon>
        <taxon>Bacilli</taxon>
        <taxon>Bacillales</taxon>
        <taxon>Paenibacillaceae</taxon>
        <taxon>Paenibacillus</taxon>
        <taxon>Paenibacillus sonchi group</taxon>
    </lineage>
</organism>
<reference evidence="2 3" key="1">
    <citation type="submission" date="2021-01" db="EMBL/GenBank/DDBJ databases">
        <title>Whole genome sequence of Paenibacillus sonchi LMG 24727 for comparative genomics.</title>
        <authorList>
            <person name="Lee G."/>
            <person name="Kim M.-J."/>
            <person name="Lim K."/>
            <person name="Shin J.-H."/>
        </authorList>
    </citation>
    <scope>NUCLEOTIDE SEQUENCE [LARGE SCALE GENOMIC DNA]</scope>
    <source>
        <strain evidence="2 3">LMG 24727</strain>
        <plasmid evidence="2 3">unnamed1</plasmid>
    </source>
</reference>
<dbReference type="InterPro" id="IPR042047">
    <property type="entry name" value="SleB_dom1"/>
</dbReference>
<geneLocation type="plasmid" evidence="2 3">
    <name>unnamed1</name>
</geneLocation>
<keyword evidence="3" id="KW-1185">Reference proteome</keyword>
<evidence type="ECO:0000313" key="3">
    <source>
        <dbReference type="Proteomes" id="UP000595841"/>
    </source>
</evidence>
<accession>A0A974SG09</accession>
<dbReference type="EMBL" id="CP068596">
    <property type="protein sequence ID" value="QQZ64557.1"/>
    <property type="molecule type" value="Genomic_DNA"/>
</dbReference>
<evidence type="ECO:0000259" key="1">
    <source>
        <dbReference type="Pfam" id="PF07486"/>
    </source>
</evidence>
<dbReference type="RefSeq" id="WP_157771242.1">
    <property type="nucleotide sequence ID" value="NZ_CP068596.1"/>
</dbReference>
<dbReference type="GO" id="GO:0016787">
    <property type="term" value="F:hydrolase activity"/>
    <property type="evidence" value="ECO:0007669"/>
    <property type="project" value="UniProtKB-KW"/>
</dbReference>